<accession>A0A6J7SGT8</accession>
<sequence length="85" mass="9610">MNFVDENNDVAASANFLKHFLKAFFEISAVTATSNEGTKVKCVELLIFERLWDISLDDCLCKTFNHGRLTNARLTNKNWIILGAT</sequence>
<gene>
    <name evidence="1" type="ORF">UFOPK4234_01102</name>
</gene>
<name>A0A6J7SGT8_9ZZZZ</name>
<dbReference type="AntiFam" id="ANF00007">
    <property type="entry name" value="Shadow ORF (opposite clpB)"/>
</dbReference>
<proteinExistence type="predicted"/>
<organism evidence="1">
    <name type="scientific">freshwater metagenome</name>
    <dbReference type="NCBI Taxonomy" id="449393"/>
    <lineage>
        <taxon>unclassified sequences</taxon>
        <taxon>metagenomes</taxon>
        <taxon>ecological metagenomes</taxon>
    </lineage>
</organism>
<reference evidence="1" key="1">
    <citation type="submission" date="2020-05" db="EMBL/GenBank/DDBJ databases">
        <authorList>
            <person name="Chiriac C."/>
            <person name="Salcher M."/>
            <person name="Ghai R."/>
            <person name="Kavagutti S V."/>
        </authorList>
    </citation>
    <scope>NUCLEOTIDE SEQUENCE</scope>
</reference>
<dbReference type="EMBL" id="CAFBQA010000064">
    <property type="protein sequence ID" value="CAB5040357.1"/>
    <property type="molecule type" value="Genomic_DNA"/>
</dbReference>
<protein>
    <submittedName>
        <fullName evidence="1">Unannotated protein</fullName>
    </submittedName>
</protein>
<evidence type="ECO:0000313" key="1">
    <source>
        <dbReference type="EMBL" id="CAB5040357.1"/>
    </source>
</evidence>
<dbReference type="AlphaFoldDB" id="A0A6J7SGT8"/>